<dbReference type="RefSeq" id="XP_029241713.1">
    <property type="nucleotide sequence ID" value="XM_029378444.1"/>
</dbReference>
<dbReference type="OMA" id="EKERMMH"/>
<dbReference type="Proteomes" id="UP000283634">
    <property type="component" value="Unassembled WGS sequence"/>
</dbReference>
<evidence type="ECO:0000313" key="2">
    <source>
        <dbReference type="Proteomes" id="UP000283634"/>
    </source>
</evidence>
<dbReference type="AlphaFoldDB" id="A0A422NZ30"/>
<gene>
    <name evidence="1" type="ORF">TraAM80_01398</name>
</gene>
<keyword evidence="2" id="KW-1185">Reference proteome</keyword>
<dbReference type="OrthoDB" id="273249at2759"/>
<dbReference type="PANTHER" id="PTHR39963:SF1">
    <property type="entry name" value="MNMC-LIKE METHYLTRANSFERASE DOMAIN-CONTAINING PROTEIN"/>
    <property type="match status" value="1"/>
</dbReference>
<proteinExistence type="predicted"/>
<dbReference type="Gene3D" id="3.40.50.150">
    <property type="entry name" value="Vaccinia Virus protein VP39"/>
    <property type="match status" value="1"/>
</dbReference>
<dbReference type="InterPro" id="IPR029063">
    <property type="entry name" value="SAM-dependent_MTases_sf"/>
</dbReference>
<sequence>MPIQQDAASGDCSALVRAAEKRIPCEICSHFTGMASYRQLRDDKEQTLTSVLRPYKRFRDPTCARDVRIESCSCCVLSCVACQVLKGYCVLWAESLVKVAIYDTFASHEAGRRRSHEKITTTMGVCEQHLLTFRTLHIVDRAAYKQPVQHSFALQSVCQPGRVIQLECYPYHMVHFGLLMYVLWQSPDEAFMARGSKPRHLKKTTIFEAEACITGNTTKSSPSPSFKFPFLTSTEDASVLILGLGGNVIGNCLDAALPVDVPIDVVEVEPAVLETCQRQGQVPPCSEIHPKTTDETACVWVASRGRQQQPNYRFIIGDVREVLQEDSQKTTDIKNPLHERRYGLVFLDCYDPEKERMMHDGSLIDLCRSRLRPGGALIVNAHILPIRERLEEQFLARGFDSVQALRVAGCDQSIVVCLARDKTSSGRCNEGGPQQQKQQLARLDRFCVRHARQLTWFIQNPLRADLGMQGLFRSDFSLDADWLKSSRSLEGVSCHTRVWEHYD</sequence>
<dbReference type="VEuPathDB" id="TriTrypDB:TRSC58_02153"/>
<evidence type="ECO:0000313" key="1">
    <source>
        <dbReference type="EMBL" id="RNF10695.1"/>
    </source>
</evidence>
<evidence type="ECO:0008006" key="3">
    <source>
        <dbReference type="Google" id="ProtNLM"/>
    </source>
</evidence>
<protein>
    <recommendedName>
        <fullName evidence="3">Spermidine synthase</fullName>
    </recommendedName>
</protein>
<dbReference type="GeneID" id="40325331"/>
<reference evidence="1 2" key="1">
    <citation type="journal article" date="2018" name="BMC Genomics">
        <title>Genomic comparison of Trypanosoma conorhini and Trypanosoma rangeli to Trypanosoma cruzi strains of high and low virulence.</title>
        <authorList>
            <person name="Bradwell K.R."/>
            <person name="Koparde V.N."/>
            <person name="Matveyev A.V."/>
            <person name="Serrano M.G."/>
            <person name="Alves J.M."/>
            <person name="Parikh H."/>
            <person name="Huang B."/>
            <person name="Lee V."/>
            <person name="Espinosa-Alvarez O."/>
            <person name="Ortiz P.A."/>
            <person name="Costa-Martins A.G."/>
            <person name="Teixeira M.M."/>
            <person name="Buck G.A."/>
        </authorList>
    </citation>
    <scope>NUCLEOTIDE SEQUENCE [LARGE SCALE GENOMIC DNA]</scope>
    <source>
        <strain evidence="1 2">AM80</strain>
    </source>
</reference>
<dbReference type="SUPFAM" id="SSF53335">
    <property type="entry name" value="S-adenosyl-L-methionine-dependent methyltransferases"/>
    <property type="match status" value="1"/>
</dbReference>
<name>A0A422NZ30_TRYRA</name>
<accession>A0A422NZ30</accession>
<comment type="caution">
    <text evidence="1">The sequence shown here is derived from an EMBL/GenBank/DDBJ whole genome shotgun (WGS) entry which is preliminary data.</text>
</comment>
<organism evidence="1 2">
    <name type="scientific">Trypanosoma rangeli</name>
    <dbReference type="NCBI Taxonomy" id="5698"/>
    <lineage>
        <taxon>Eukaryota</taxon>
        <taxon>Discoba</taxon>
        <taxon>Euglenozoa</taxon>
        <taxon>Kinetoplastea</taxon>
        <taxon>Metakinetoplastina</taxon>
        <taxon>Trypanosomatida</taxon>
        <taxon>Trypanosomatidae</taxon>
        <taxon>Trypanosoma</taxon>
        <taxon>Herpetosoma</taxon>
    </lineage>
</organism>
<dbReference type="EMBL" id="MKGL01000028">
    <property type="protein sequence ID" value="RNF10695.1"/>
    <property type="molecule type" value="Genomic_DNA"/>
</dbReference>
<dbReference type="PANTHER" id="PTHR39963">
    <property type="entry name" value="SLL0983 PROTEIN"/>
    <property type="match status" value="1"/>
</dbReference>